<name>A0A9Q1CTW6_HOLLE</name>
<evidence type="ECO:0000259" key="1">
    <source>
        <dbReference type="PROSITE" id="PS00022"/>
    </source>
</evidence>
<proteinExistence type="predicted"/>
<dbReference type="SUPFAM" id="SSF57196">
    <property type="entry name" value="EGF/Laminin"/>
    <property type="match status" value="1"/>
</dbReference>
<protein>
    <submittedName>
        <fullName evidence="2">Angiopoietin-1 receptor</fullName>
    </submittedName>
</protein>
<comment type="caution">
    <text evidence="2">The sequence shown here is derived from an EMBL/GenBank/DDBJ whole genome shotgun (WGS) entry which is preliminary data.</text>
</comment>
<feature type="domain" description="EGF-like" evidence="1">
    <location>
        <begin position="22"/>
        <end position="33"/>
    </location>
</feature>
<gene>
    <name evidence="2" type="ORF">HOLleu_03679</name>
</gene>
<evidence type="ECO:0000313" key="3">
    <source>
        <dbReference type="Proteomes" id="UP001152320"/>
    </source>
</evidence>
<dbReference type="Gene3D" id="2.170.300.10">
    <property type="entry name" value="Tie2 ligand-binding domain superfamily"/>
    <property type="match status" value="1"/>
</dbReference>
<sequence length="123" mass="13400">MTRSMSANCQNGGVEKDQEDRCTCPPFFAGNACQFRVDIPYDPYALGYGGQNLFCGDLVGGSTKCKGYLFCPGGLFGCKCFPGWFGNSCDKPCPKGKWGIECSLTCPKDNMQCNRFDGLETPE</sequence>
<dbReference type="InterPro" id="IPR000742">
    <property type="entry name" value="EGF"/>
</dbReference>
<reference evidence="2" key="1">
    <citation type="submission" date="2021-10" db="EMBL/GenBank/DDBJ databases">
        <title>Tropical sea cucumber genome reveals ecological adaptation and Cuvierian tubules defense mechanism.</title>
        <authorList>
            <person name="Chen T."/>
        </authorList>
    </citation>
    <scope>NUCLEOTIDE SEQUENCE</scope>
    <source>
        <strain evidence="2">Nanhai2018</strain>
        <tissue evidence="2">Muscle</tissue>
    </source>
</reference>
<dbReference type="OrthoDB" id="4062651at2759"/>
<dbReference type="EMBL" id="JAIZAY010000001">
    <property type="protein sequence ID" value="KAJ8050464.1"/>
    <property type="molecule type" value="Genomic_DNA"/>
</dbReference>
<dbReference type="AlphaFoldDB" id="A0A9Q1CTW6"/>
<organism evidence="2 3">
    <name type="scientific">Holothuria leucospilota</name>
    <name type="common">Black long sea cucumber</name>
    <name type="synonym">Mertensiothuria leucospilota</name>
    <dbReference type="NCBI Taxonomy" id="206669"/>
    <lineage>
        <taxon>Eukaryota</taxon>
        <taxon>Metazoa</taxon>
        <taxon>Echinodermata</taxon>
        <taxon>Eleutherozoa</taxon>
        <taxon>Echinozoa</taxon>
        <taxon>Holothuroidea</taxon>
        <taxon>Aspidochirotacea</taxon>
        <taxon>Aspidochirotida</taxon>
        <taxon>Holothuriidae</taxon>
        <taxon>Holothuria</taxon>
    </lineage>
</organism>
<dbReference type="PROSITE" id="PS00022">
    <property type="entry name" value="EGF_1"/>
    <property type="match status" value="1"/>
</dbReference>
<accession>A0A9Q1CTW6</accession>
<keyword evidence="3" id="KW-1185">Reference proteome</keyword>
<keyword evidence="2" id="KW-0675">Receptor</keyword>
<evidence type="ECO:0000313" key="2">
    <source>
        <dbReference type="EMBL" id="KAJ8050464.1"/>
    </source>
</evidence>
<dbReference type="Proteomes" id="UP001152320">
    <property type="component" value="Chromosome 1"/>
</dbReference>